<organism evidence="2 3">
    <name type="scientific">Leucocoprinus leucothites</name>
    <dbReference type="NCBI Taxonomy" id="201217"/>
    <lineage>
        <taxon>Eukaryota</taxon>
        <taxon>Fungi</taxon>
        <taxon>Dikarya</taxon>
        <taxon>Basidiomycota</taxon>
        <taxon>Agaricomycotina</taxon>
        <taxon>Agaricomycetes</taxon>
        <taxon>Agaricomycetidae</taxon>
        <taxon>Agaricales</taxon>
        <taxon>Agaricineae</taxon>
        <taxon>Agaricaceae</taxon>
        <taxon>Leucocoprinus</taxon>
    </lineage>
</organism>
<dbReference type="OrthoDB" id="3265918at2759"/>
<feature type="compositionally biased region" description="Basic and acidic residues" evidence="1">
    <location>
        <begin position="286"/>
        <end position="297"/>
    </location>
</feature>
<dbReference type="AlphaFoldDB" id="A0A8H5CZ84"/>
<dbReference type="EMBL" id="JAACJO010000014">
    <property type="protein sequence ID" value="KAF5350625.1"/>
    <property type="molecule type" value="Genomic_DNA"/>
</dbReference>
<evidence type="ECO:0000256" key="1">
    <source>
        <dbReference type="SAM" id="MobiDB-lite"/>
    </source>
</evidence>
<proteinExistence type="predicted"/>
<evidence type="ECO:0000313" key="2">
    <source>
        <dbReference type="EMBL" id="KAF5350625.1"/>
    </source>
</evidence>
<comment type="caution">
    <text evidence="2">The sequence shown here is derived from an EMBL/GenBank/DDBJ whole genome shotgun (WGS) entry which is preliminary data.</text>
</comment>
<protein>
    <submittedName>
        <fullName evidence="2">Uncharacterized protein</fullName>
    </submittedName>
</protein>
<feature type="region of interest" description="Disordered" evidence="1">
    <location>
        <begin position="259"/>
        <end position="297"/>
    </location>
</feature>
<dbReference type="Proteomes" id="UP000559027">
    <property type="component" value="Unassembled WGS sequence"/>
</dbReference>
<sequence length="297" mass="34245">MSRCLNLSRLARPPVYSHVHFHRRRPGSLAEWVQSGEQPEFLDPSHPAMKMRQKQFPSTINPYFRLRAIPTALLMKSEMIVPLPRPQIDLWTERIARAAASRKEQPIEQTDKSSPSNVASRLLDFVAPPLLMSHPKGSIPMTIFFTTSKARTHKHCTKRRRLRTKIRGVINLIVTRGAAVRDAASDLKGIIFNDDEVRQRGDKWILPDWAYICYPEAKAYLTPYSELTQAMRESLQKIWDAGMHLEGLWAEAEMRTQKGLPPLPYPQEAQRRSKGVPYTPKRKKQKDNIDRKPKLHS</sequence>
<name>A0A8H5CZ84_9AGAR</name>
<keyword evidence="3" id="KW-1185">Reference proteome</keyword>
<accession>A0A8H5CZ84</accession>
<evidence type="ECO:0000313" key="3">
    <source>
        <dbReference type="Proteomes" id="UP000559027"/>
    </source>
</evidence>
<reference evidence="2 3" key="1">
    <citation type="journal article" date="2020" name="ISME J.">
        <title>Uncovering the hidden diversity of litter-decomposition mechanisms in mushroom-forming fungi.</title>
        <authorList>
            <person name="Floudas D."/>
            <person name="Bentzer J."/>
            <person name="Ahren D."/>
            <person name="Johansson T."/>
            <person name="Persson P."/>
            <person name="Tunlid A."/>
        </authorList>
    </citation>
    <scope>NUCLEOTIDE SEQUENCE [LARGE SCALE GENOMIC DNA]</scope>
    <source>
        <strain evidence="2 3">CBS 146.42</strain>
    </source>
</reference>
<gene>
    <name evidence="2" type="ORF">D9756_008691</name>
</gene>